<sequence>MIKDKIPIWFWCTSIVVAIMLIINLIQVDSRISMLAIGILNIANAIRMWKKDRNSAIIFLIIGVLGTILFFKYLFQ</sequence>
<feature type="transmembrane region" description="Helical" evidence="1">
    <location>
        <begin position="7"/>
        <end position="26"/>
    </location>
</feature>
<accession>A0A117I0Y1</accession>
<dbReference type="EMBL" id="BCNV01000001">
    <property type="protein sequence ID" value="GAS81287.1"/>
    <property type="molecule type" value="Genomic_DNA"/>
</dbReference>
<dbReference type="Proteomes" id="UP000069697">
    <property type="component" value="Unassembled WGS sequence"/>
</dbReference>
<name>A0A117I0Y1_PAEAM</name>
<evidence type="ECO:0000256" key="1">
    <source>
        <dbReference type="SAM" id="Phobius"/>
    </source>
</evidence>
<evidence type="ECO:0000313" key="2">
    <source>
        <dbReference type="EMBL" id="GAS81287.1"/>
    </source>
</evidence>
<keyword evidence="1" id="KW-0472">Membrane</keyword>
<keyword evidence="1" id="KW-1133">Transmembrane helix</keyword>
<proteinExistence type="predicted"/>
<reference evidence="3" key="2">
    <citation type="submission" date="2016-01" db="EMBL/GenBank/DDBJ databases">
        <title>Draft Genome Sequence of Paenibacillus amylolyticus Heshi-A3 that Was Isolated from Fermented Rice Bran with Aging Salted Mackerel, Which Was Named Heshiko as Traditional Fermented Seafood in Japan.</title>
        <authorList>
            <person name="Akuzawa S."/>
            <person name="Nakagawa J."/>
            <person name="Kanekatsu T."/>
            <person name="Kubota E."/>
            <person name="Ohtake R."/>
            <person name="Suzuki T."/>
            <person name="Kanesaki Y."/>
        </authorList>
    </citation>
    <scope>NUCLEOTIDE SEQUENCE [LARGE SCALE GENOMIC DNA]</scope>
    <source>
        <strain evidence="3">Heshi-A3</strain>
    </source>
</reference>
<gene>
    <name evidence="2" type="ORF">PAHA3_1361</name>
</gene>
<keyword evidence="1" id="KW-0812">Transmembrane</keyword>
<reference evidence="2 3" key="1">
    <citation type="journal article" date="2016" name="Genome Announc.">
        <title>Draft Genome Sequence of Paenibacillus amylolyticus Heshi-A3, Isolated from Fermented Rice Bran in a Japanese Fermented Seafood Dish.</title>
        <authorList>
            <person name="Akuzawa S."/>
            <person name="Nagaoka J."/>
            <person name="Kanekatsu M."/>
            <person name="Kubota E."/>
            <person name="Ohtake R."/>
            <person name="Suzuki T."/>
            <person name="Kanesaki Y."/>
        </authorList>
    </citation>
    <scope>NUCLEOTIDE SEQUENCE [LARGE SCALE GENOMIC DNA]</scope>
    <source>
        <strain evidence="2 3">Heshi-A3</strain>
    </source>
</reference>
<feature type="transmembrane region" description="Helical" evidence="1">
    <location>
        <begin position="56"/>
        <end position="75"/>
    </location>
</feature>
<protein>
    <submittedName>
        <fullName evidence="2">Uncharacterized protein</fullName>
    </submittedName>
</protein>
<evidence type="ECO:0000313" key="3">
    <source>
        <dbReference type="Proteomes" id="UP000069697"/>
    </source>
</evidence>
<dbReference type="AlphaFoldDB" id="A0A117I0Y1"/>
<comment type="caution">
    <text evidence="2">The sequence shown here is derived from an EMBL/GenBank/DDBJ whole genome shotgun (WGS) entry which is preliminary data.</text>
</comment>
<organism evidence="2 3">
    <name type="scientific">Paenibacillus amylolyticus</name>
    <dbReference type="NCBI Taxonomy" id="1451"/>
    <lineage>
        <taxon>Bacteria</taxon>
        <taxon>Bacillati</taxon>
        <taxon>Bacillota</taxon>
        <taxon>Bacilli</taxon>
        <taxon>Bacillales</taxon>
        <taxon>Paenibacillaceae</taxon>
        <taxon>Paenibacillus</taxon>
    </lineage>
</organism>